<dbReference type="InParanoid" id="A0DDQ7"/>
<dbReference type="EMBL" id="CT868396">
    <property type="protein sequence ID" value="CAK81174.1"/>
    <property type="molecule type" value="Genomic_DNA"/>
</dbReference>
<keyword evidence="2" id="KW-1133">Transmembrane helix</keyword>
<gene>
    <name evidence="3" type="ORF">GSPATT00016015001</name>
</gene>
<evidence type="ECO:0000313" key="4">
    <source>
        <dbReference type="Proteomes" id="UP000000600"/>
    </source>
</evidence>
<name>A0DDQ7_PARTE</name>
<dbReference type="OrthoDB" id="433738at2759"/>
<organism evidence="3 4">
    <name type="scientific">Paramecium tetraurelia</name>
    <dbReference type="NCBI Taxonomy" id="5888"/>
    <lineage>
        <taxon>Eukaryota</taxon>
        <taxon>Sar</taxon>
        <taxon>Alveolata</taxon>
        <taxon>Ciliophora</taxon>
        <taxon>Intramacronucleata</taxon>
        <taxon>Oligohymenophorea</taxon>
        <taxon>Peniculida</taxon>
        <taxon>Parameciidae</taxon>
        <taxon>Paramecium</taxon>
    </lineage>
</organism>
<sequence length="459" mass="54426">MLRLAFKQQKRQSFLQKMKICELLLERGLKFFELEQFGNAIDQFEICMSVFADARIPKKWEDTTYEELSQQKHPEQSQIDRLRLKLFEKMAECYYRQHEQGACTRMCDYWLQMSPQNINAMILRAKSRFLSDNITQIDCQMAFKDLKFAQQLDPHNAAVAKFYEKVKAQLLAYKELEYKNYTDLQRKQLELIHQYRKQEDDEDAQQDFMAHLAYQDYDQELSYELDNKKPIPIEVSELGRFIETRGMEMVKIYQQNGQLKEAEDLREKLKKAIAAKKQLEKISQLDFNRPKKKLYEFAQKYGINLLDPQVQNEFKRIQEQNLEDIRQWLKQNQWSYTDKATQMQEQELARQELAKLQFKRKTIPQKHNKNKFNKKVQPLISTPTSGSMPVTINNNITYNQTFNQCNNVINNSSMIGSLLFVANEQSDEQLADCNCFINLTILLLAVFAILAAIYYSFLK</sequence>
<dbReference type="KEGG" id="ptm:GSPATT00016015001"/>
<accession>A0DDQ7</accession>
<dbReference type="STRING" id="5888.A0DDQ7"/>
<dbReference type="AlphaFoldDB" id="A0DDQ7"/>
<keyword evidence="4" id="KW-1185">Reference proteome</keyword>
<dbReference type="HOGENOM" id="CLU_054671_0_0_1"/>
<dbReference type="OMA" id="QHEQGAC"/>
<dbReference type="Gene3D" id="1.10.555.10">
    <property type="entry name" value="Rho GTPase activation protein"/>
    <property type="match status" value="1"/>
</dbReference>
<dbReference type="Gene3D" id="1.25.40.10">
    <property type="entry name" value="Tetratricopeptide repeat domain"/>
    <property type="match status" value="1"/>
</dbReference>
<feature type="transmembrane region" description="Helical" evidence="2">
    <location>
        <begin position="436"/>
        <end position="457"/>
    </location>
</feature>
<evidence type="ECO:0000256" key="1">
    <source>
        <dbReference type="SAM" id="Coils"/>
    </source>
</evidence>
<keyword evidence="2" id="KW-0812">Transmembrane</keyword>
<dbReference type="GeneID" id="5034356"/>
<protein>
    <submittedName>
        <fullName evidence="3">Uncharacterized protein</fullName>
    </submittedName>
</protein>
<feature type="coiled-coil region" evidence="1">
    <location>
        <begin position="252"/>
        <end position="282"/>
    </location>
</feature>
<dbReference type="RefSeq" id="XP_001448571.1">
    <property type="nucleotide sequence ID" value="XM_001448534.1"/>
</dbReference>
<dbReference type="Proteomes" id="UP000000600">
    <property type="component" value="Unassembled WGS sequence"/>
</dbReference>
<dbReference type="InterPro" id="IPR008936">
    <property type="entry name" value="Rho_GTPase_activation_prot"/>
</dbReference>
<dbReference type="eggNOG" id="KOG0543">
    <property type="taxonomic scope" value="Eukaryota"/>
</dbReference>
<dbReference type="InterPro" id="IPR011990">
    <property type="entry name" value="TPR-like_helical_dom_sf"/>
</dbReference>
<proteinExistence type="predicted"/>
<dbReference type="SUPFAM" id="SSF48452">
    <property type="entry name" value="TPR-like"/>
    <property type="match status" value="1"/>
</dbReference>
<keyword evidence="1" id="KW-0175">Coiled coil</keyword>
<evidence type="ECO:0000256" key="2">
    <source>
        <dbReference type="SAM" id="Phobius"/>
    </source>
</evidence>
<evidence type="ECO:0000313" key="3">
    <source>
        <dbReference type="EMBL" id="CAK81174.1"/>
    </source>
</evidence>
<reference evidence="3 4" key="1">
    <citation type="journal article" date="2006" name="Nature">
        <title>Global trends of whole-genome duplications revealed by the ciliate Paramecium tetraurelia.</title>
        <authorList>
            <consortium name="Genoscope"/>
            <person name="Aury J.-M."/>
            <person name="Jaillon O."/>
            <person name="Duret L."/>
            <person name="Noel B."/>
            <person name="Jubin C."/>
            <person name="Porcel B.M."/>
            <person name="Segurens B."/>
            <person name="Daubin V."/>
            <person name="Anthouard V."/>
            <person name="Aiach N."/>
            <person name="Arnaiz O."/>
            <person name="Billaut A."/>
            <person name="Beisson J."/>
            <person name="Blanc I."/>
            <person name="Bouhouche K."/>
            <person name="Camara F."/>
            <person name="Duharcourt S."/>
            <person name="Guigo R."/>
            <person name="Gogendeau D."/>
            <person name="Katinka M."/>
            <person name="Keller A.-M."/>
            <person name="Kissmehl R."/>
            <person name="Klotz C."/>
            <person name="Koll F."/>
            <person name="Le Moue A."/>
            <person name="Lepere C."/>
            <person name="Malinsky S."/>
            <person name="Nowacki M."/>
            <person name="Nowak J.K."/>
            <person name="Plattner H."/>
            <person name="Poulain J."/>
            <person name="Ruiz F."/>
            <person name="Serrano V."/>
            <person name="Zagulski M."/>
            <person name="Dessen P."/>
            <person name="Betermier M."/>
            <person name="Weissenbach J."/>
            <person name="Scarpelli C."/>
            <person name="Schachter V."/>
            <person name="Sperling L."/>
            <person name="Meyer E."/>
            <person name="Cohen J."/>
            <person name="Wincker P."/>
        </authorList>
    </citation>
    <scope>NUCLEOTIDE SEQUENCE [LARGE SCALE GENOMIC DNA]</scope>
    <source>
        <strain evidence="3 4">Stock d4-2</strain>
    </source>
</reference>
<keyword evidence="2" id="KW-0472">Membrane</keyword>